<keyword evidence="19" id="KW-1185">Reference proteome</keyword>
<comment type="similarity">
    <text evidence="3 15">Belongs to the peptidase S11 family.</text>
</comment>
<keyword evidence="16" id="KW-0472">Membrane</keyword>
<keyword evidence="9" id="KW-0133">Cell shape</keyword>
<evidence type="ECO:0000313" key="19">
    <source>
        <dbReference type="Proteomes" id="UP000199182"/>
    </source>
</evidence>
<dbReference type="Gene3D" id="2.60.410.10">
    <property type="entry name" value="D-Ala-D-Ala carboxypeptidase, C-terminal domain"/>
    <property type="match status" value="1"/>
</dbReference>
<feature type="binding site" evidence="14">
    <location>
        <position position="237"/>
    </location>
    <ligand>
        <name>substrate</name>
    </ligand>
</feature>
<feature type="domain" description="Peptidase S11 D-Ala-D-Ala carboxypeptidase A C-terminal" evidence="17">
    <location>
        <begin position="292"/>
        <end position="384"/>
    </location>
</feature>
<protein>
    <recommendedName>
        <fullName evidence="4">serine-type D-Ala-D-Ala carboxypeptidase</fullName>
        <ecNumber evidence="4">3.4.16.4</ecNumber>
    </recommendedName>
</protein>
<dbReference type="GO" id="GO:0006508">
    <property type="term" value="P:proteolysis"/>
    <property type="evidence" value="ECO:0007669"/>
    <property type="project" value="UniProtKB-KW"/>
</dbReference>
<evidence type="ECO:0000256" key="8">
    <source>
        <dbReference type="ARBA" id="ARBA00022801"/>
    </source>
</evidence>
<dbReference type="Gene3D" id="3.40.710.10">
    <property type="entry name" value="DD-peptidase/beta-lactamase superfamily"/>
    <property type="match status" value="1"/>
</dbReference>
<keyword evidence="7" id="KW-0732">Signal</keyword>
<keyword evidence="8" id="KW-0378">Hydrolase</keyword>
<dbReference type="SMART" id="SM00936">
    <property type="entry name" value="PBP5_C"/>
    <property type="match status" value="1"/>
</dbReference>
<dbReference type="InterPro" id="IPR037167">
    <property type="entry name" value="Peptidase_S11_C_sf"/>
</dbReference>
<comment type="catalytic activity">
    <reaction evidence="12">
        <text>Preferential cleavage: (Ac)2-L-Lys-D-Ala-|-D-Ala. Also transpeptidation of peptidyl-alanyl moieties that are N-acyl substituents of D-alanine.</text>
        <dbReference type="EC" id="3.4.16.4"/>
    </reaction>
</comment>
<organism evidence="18 19">
    <name type="scientific">Acetanaerobacterium elongatum</name>
    <dbReference type="NCBI Taxonomy" id="258515"/>
    <lineage>
        <taxon>Bacteria</taxon>
        <taxon>Bacillati</taxon>
        <taxon>Bacillota</taxon>
        <taxon>Clostridia</taxon>
        <taxon>Eubacteriales</taxon>
        <taxon>Oscillospiraceae</taxon>
        <taxon>Acetanaerobacterium</taxon>
    </lineage>
</organism>
<evidence type="ECO:0000256" key="9">
    <source>
        <dbReference type="ARBA" id="ARBA00022960"/>
    </source>
</evidence>
<proteinExistence type="inferred from homology"/>
<reference evidence="18 19" key="1">
    <citation type="submission" date="2016-10" db="EMBL/GenBank/DDBJ databases">
        <authorList>
            <person name="de Groot N.N."/>
        </authorList>
    </citation>
    <scope>NUCLEOTIDE SEQUENCE [LARGE SCALE GENOMIC DNA]</scope>
    <source>
        <strain evidence="18 19">CGMCC 1.5012</strain>
    </source>
</reference>
<evidence type="ECO:0000256" key="6">
    <source>
        <dbReference type="ARBA" id="ARBA00022670"/>
    </source>
</evidence>
<dbReference type="InterPro" id="IPR012907">
    <property type="entry name" value="Peptidase_S11_C"/>
</dbReference>
<comment type="function">
    <text evidence="1">Removes C-terminal D-alanyl residues from sugar-peptide cell wall precursors.</text>
</comment>
<evidence type="ECO:0000256" key="12">
    <source>
        <dbReference type="ARBA" id="ARBA00034000"/>
    </source>
</evidence>
<evidence type="ECO:0000256" key="16">
    <source>
        <dbReference type="SAM" id="Phobius"/>
    </source>
</evidence>
<evidence type="ECO:0000256" key="14">
    <source>
        <dbReference type="PIRSR" id="PIRSR618044-2"/>
    </source>
</evidence>
<evidence type="ECO:0000256" key="2">
    <source>
        <dbReference type="ARBA" id="ARBA00004752"/>
    </source>
</evidence>
<sequence>MRKISIAVIFSLIIMIIAPLTTVHAEYTPPFEVSADAVYMVNLDTGTVVYQKNANKKEYPASLTKLVTTILAMEKTPDLDNTMVKCTSSILSEFDGMNASNAGMRAGEERSMRDLIYCMLLPSANEAASMVADYIGGSRAAFIDMMNKKAQEIGAVSTNFVNPHGLHDNDHYTTAQDMYLIAKYAMQMPGFMDMCTKTSYELKPSNKRDTEYIFTTNKMMVQSSGPDVYYKYARGIKTGTTDEAGRCCVSTATKDGYTYLLVVMNAPLNDYEPPNMAFVESKKLYEWAFSNFEVKELINAEKPVTEVPLKLNWDRDFLYLRAESAFTALVPKSTSDGDIIQRLNIPKYVNAPVKKGDVIGTVELMVMGDKVGSVNLLADNDASRSDVLYILEVLKAATKSVWFYVGIGAFVLLLLIMIIGSFVVNRRRGPKFGSKSRY</sequence>
<dbReference type="InterPro" id="IPR001967">
    <property type="entry name" value="Peptidase_S11_N"/>
</dbReference>
<evidence type="ECO:0000256" key="15">
    <source>
        <dbReference type="RuleBase" id="RU004016"/>
    </source>
</evidence>
<dbReference type="RefSeq" id="WP_092641447.1">
    <property type="nucleotide sequence ID" value="NZ_FNID01000026.1"/>
</dbReference>
<keyword evidence="16" id="KW-0812">Transmembrane</keyword>
<keyword evidence="10" id="KW-0573">Peptidoglycan synthesis</keyword>
<dbReference type="EMBL" id="FNID01000026">
    <property type="protein sequence ID" value="SDN64499.1"/>
    <property type="molecule type" value="Genomic_DNA"/>
</dbReference>
<dbReference type="InterPro" id="IPR012338">
    <property type="entry name" value="Beta-lactam/transpept-like"/>
</dbReference>
<feature type="transmembrane region" description="Helical" evidence="16">
    <location>
        <begin position="401"/>
        <end position="424"/>
    </location>
</feature>
<evidence type="ECO:0000256" key="10">
    <source>
        <dbReference type="ARBA" id="ARBA00022984"/>
    </source>
</evidence>
<evidence type="ECO:0000256" key="4">
    <source>
        <dbReference type="ARBA" id="ARBA00012448"/>
    </source>
</evidence>
<keyword evidence="6" id="KW-0645">Protease</keyword>
<dbReference type="GO" id="GO:0009002">
    <property type="term" value="F:serine-type D-Ala-D-Ala carboxypeptidase activity"/>
    <property type="evidence" value="ECO:0007669"/>
    <property type="project" value="UniProtKB-EC"/>
</dbReference>
<dbReference type="GO" id="GO:0008360">
    <property type="term" value="P:regulation of cell shape"/>
    <property type="evidence" value="ECO:0007669"/>
    <property type="project" value="UniProtKB-KW"/>
</dbReference>
<accession>A0A1H0D301</accession>
<gene>
    <name evidence="18" type="ORF">SAMN05192585_12623</name>
</gene>
<dbReference type="Proteomes" id="UP000199182">
    <property type="component" value="Unassembled WGS sequence"/>
</dbReference>
<evidence type="ECO:0000256" key="11">
    <source>
        <dbReference type="ARBA" id="ARBA00023316"/>
    </source>
</evidence>
<keyword evidence="5 18" id="KW-0121">Carboxypeptidase</keyword>
<dbReference type="Pfam" id="PF07943">
    <property type="entry name" value="PBP5_C"/>
    <property type="match status" value="1"/>
</dbReference>
<dbReference type="Pfam" id="PF00768">
    <property type="entry name" value="Peptidase_S11"/>
    <property type="match status" value="1"/>
</dbReference>
<evidence type="ECO:0000256" key="5">
    <source>
        <dbReference type="ARBA" id="ARBA00022645"/>
    </source>
</evidence>
<keyword evidence="11" id="KW-0961">Cell wall biogenesis/degradation</keyword>
<evidence type="ECO:0000313" key="18">
    <source>
        <dbReference type="EMBL" id="SDN64499.1"/>
    </source>
</evidence>
<feature type="active site" description="Acyl-ester intermediate" evidence="13">
    <location>
        <position position="62"/>
    </location>
</feature>
<dbReference type="PANTHER" id="PTHR21581">
    <property type="entry name" value="D-ALANYL-D-ALANINE CARBOXYPEPTIDASE"/>
    <property type="match status" value="1"/>
</dbReference>
<feature type="active site" evidence="13">
    <location>
        <position position="123"/>
    </location>
</feature>
<dbReference type="SUPFAM" id="SSF69189">
    <property type="entry name" value="Penicillin-binding protein associated domain"/>
    <property type="match status" value="1"/>
</dbReference>
<dbReference type="InterPro" id="IPR018044">
    <property type="entry name" value="Peptidase_S11"/>
</dbReference>
<dbReference type="AlphaFoldDB" id="A0A1H0D301"/>
<dbReference type="PRINTS" id="PR00725">
    <property type="entry name" value="DADACBPTASE1"/>
</dbReference>
<evidence type="ECO:0000256" key="1">
    <source>
        <dbReference type="ARBA" id="ARBA00003217"/>
    </source>
</evidence>
<dbReference type="EC" id="3.4.16.4" evidence="4"/>
<dbReference type="GO" id="GO:0071555">
    <property type="term" value="P:cell wall organization"/>
    <property type="evidence" value="ECO:0007669"/>
    <property type="project" value="UniProtKB-KW"/>
</dbReference>
<dbReference type="GO" id="GO:0009252">
    <property type="term" value="P:peptidoglycan biosynthetic process"/>
    <property type="evidence" value="ECO:0007669"/>
    <property type="project" value="UniProtKB-UniPathway"/>
</dbReference>
<dbReference type="UniPathway" id="UPA00219"/>
<comment type="pathway">
    <text evidence="2">Cell wall biogenesis; peptidoglycan biosynthesis.</text>
</comment>
<feature type="active site" description="Proton acceptor" evidence="13">
    <location>
        <position position="65"/>
    </location>
</feature>
<evidence type="ECO:0000256" key="13">
    <source>
        <dbReference type="PIRSR" id="PIRSR618044-1"/>
    </source>
</evidence>
<dbReference type="OrthoDB" id="9791132at2"/>
<dbReference type="PANTHER" id="PTHR21581:SF6">
    <property type="entry name" value="TRAFFICKING PROTEIN PARTICLE COMPLEX SUBUNIT 12"/>
    <property type="match status" value="1"/>
</dbReference>
<name>A0A1H0D301_9FIRM</name>
<evidence type="ECO:0000259" key="17">
    <source>
        <dbReference type="SMART" id="SM00936"/>
    </source>
</evidence>
<dbReference type="SUPFAM" id="SSF56601">
    <property type="entry name" value="beta-lactamase/transpeptidase-like"/>
    <property type="match status" value="1"/>
</dbReference>
<dbReference type="STRING" id="258515.SAMN05192585_12623"/>
<evidence type="ECO:0000256" key="3">
    <source>
        <dbReference type="ARBA" id="ARBA00007164"/>
    </source>
</evidence>
<dbReference type="InterPro" id="IPR015956">
    <property type="entry name" value="Peniciliin-bd_prot_C_sf"/>
</dbReference>
<evidence type="ECO:0000256" key="7">
    <source>
        <dbReference type="ARBA" id="ARBA00022729"/>
    </source>
</evidence>
<keyword evidence="16" id="KW-1133">Transmembrane helix</keyword>